<proteinExistence type="predicted"/>
<sequence>MSRPLQTSDNQRNMEMESLRREITHVIAQTANGCIRELNLDPNAAPALAQLQAHANSLENALFQSRQLYSNLYHEFQCAKADIEQLRTKNLALQMEVKAKSEYHAIIENRLRGSPAQFQELSAELHQRVVNLTAAEGARDRYKHQRDMLRQQLKTISLGQNGHAPNGAGPFRPLLQPPQQQQQQHLLQHLQQQQQHLQQQHIQQQQHPQQRNQQQHPQGAMPAPQRPALVIPAQPMQGRQTFLTPAQEMSHQQSFTPTSGQPLNLGSSQGRASQSVPQSPVGRLFPQQLQDQQQGVRRASDGFRPPLPPLYASNAFAMPPRPVSQGQAQQAQSTSQSPLQQIQANHAPRPENDRNQRRASAQQVRRPSGDSPMVTVSQQSSAAMPVSQTAMRAPPAPPTQQQPPQIKLASSSPPAQREAESVKPRPTPGPSGEGSVPTEATSVKREREPETPGKDEPDAKRVKLEESNSHEMSAAMEAMPDEDDEIIEVDSEGFRTIWSCIPICLDKTEGPVVCKLCSMRQRKDPSVNVVLAPEWNESCKPDIELHFQQAHRKALDGMRGKV</sequence>
<feature type="compositionally biased region" description="Low complexity" evidence="1">
    <location>
        <begin position="324"/>
        <end position="341"/>
    </location>
</feature>
<feature type="region of interest" description="Disordered" evidence="1">
    <location>
        <begin position="246"/>
        <end position="477"/>
    </location>
</feature>
<evidence type="ECO:0000313" key="3">
    <source>
        <dbReference type="Proteomes" id="UP000054007"/>
    </source>
</evidence>
<protein>
    <submittedName>
        <fullName evidence="2">Uncharacterized protein</fullName>
    </submittedName>
</protein>
<organism evidence="2 3">
    <name type="scientific">Cylindrobasidium torrendii FP15055 ss-10</name>
    <dbReference type="NCBI Taxonomy" id="1314674"/>
    <lineage>
        <taxon>Eukaryota</taxon>
        <taxon>Fungi</taxon>
        <taxon>Dikarya</taxon>
        <taxon>Basidiomycota</taxon>
        <taxon>Agaricomycotina</taxon>
        <taxon>Agaricomycetes</taxon>
        <taxon>Agaricomycetidae</taxon>
        <taxon>Agaricales</taxon>
        <taxon>Marasmiineae</taxon>
        <taxon>Physalacriaceae</taxon>
        <taxon>Cylindrobasidium</taxon>
    </lineage>
</organism>
<accession>A0A0D7BGQ5</accession>
<feature type="compositionally biased region" description="Polar residues" evidence="1">
    <location>
        <begin position="374"/>
        <end position="390"/>
    </location>
</feature>
<evidence type="ECO:0000256" key="1">
    <source>
        <dbReference type="SAM" id="MobiDB-lite"/>
    </source>
</evidence>
<reference evidence="2 3" key="1">
    <citation type="journal article" date="2015" name="Fungal Genet. Biol.">
        <title>Evolution of novel wood decay mechanisms in Agaricales revealed by the genome sequences of Fistulina hepatica and Cylindrobasidium torrendii.</title>
        <authorList>
            <person name="Floudas D."/>
            <person name="Held B.W."/>
            <person name="Riley R."/>
            <person name="Nagy L.G."/>
            <person name="Koehler G."/>
            <person name="Ransdell A.S."/>
            <person name="Younus H."/>
            <person name="Chow J."/>
            <person name="Chiniquy J."/>
            <person name="Lipzen A."/>
            <person name="Tritt A."/>
            <person name="Sun H."/>
            <person name="Haridas S."/>
            <person name="LaButti K."/>
            <person name="Ohm R.A."/>
            <person name="Kues U."/>
            <person name="Blanchette R.A."/>
            <person name="Grigoriev I.V."/>
            <person name="Minto R.E."/>
            <person name="Hibbett D.S."/>
        </authorList>
    </citation>
    <scope>NUCLEOTIDE SEQUENCE [LARGE SCALE GENOMIC DNA]</scope>
    <source>
        <strain evidence="2 3">FP15055 ss-10</strain>
    </source>
</reference>
<feature type="compositionally biased region" description="Basic and acidic residues" evidence="1">
    <location>
        <begin position="442"/>
        <end position="469"/>
    </location>
</feature>
<evidence type="ECO:0000313" key="2">
    <source>
        <dbReference type="EMBL" id="KIY69728.1"/>
    </source>
</evidence>
<feature type="region of interest" description="Disordered" evidence="1">
    <location>
        <begin position="159"/>
        <end position="225"/>
    </location>
</feature>
<dbReference type="STRING" id="1314674.A0A0D7BGQ5"/>
<gene>
    <name evidence="2" type="ORF">CYLTODRAFT_488677</name>
</gene>
<dbReference type="Proteomes" id="UP000054007">
    <property type="component" value="Unassembled WGS sequence"/>
</dbReference>
<keyword evidence="3" id="KW-1185">Reference proteome</keyword>
<feature type="compositionally biased region" description="Polar residues" evidence="1">
    <location>
        <begin position="246"/>
        <end position="278"/>
    </location>
</feature>
<feature type="compositionally biased region" description="Low complexity" evidence="1">
    <location>
        <begin position="173"/>
        <end position="218"/>
    </location>
</feature>
<name>A0A0D7BGQ5_9AGAR</name>
<dbReference type="EMBL" id="KN880479">
    <property type="protein sequence ID" value="KIY69728.1"/>
    <property type="molecule type" value="Genomic_DNA"/>
</dbReference>
<dbReference type="AlphaFoldDB" id="A0A0D7BGQ5"/>